<proteinExistence type="predicted"/>
<dbReference type="PANTHER" id="PTHR34406:SF1">
    <property type="entry name" value="PROTEIN YCEI"/>
    <property type="match status" value="1"/>
</dbReference>
<dbReference type="PANTHER" id="PTHR34406">
    <property type="entry name" value="PROTEIN YCEI"/>
    <property type="match status" value="1"/>
</dbReference>
<dbReference type="Proteomes" id="UP000324536">
    <property type="component" value="Chromosome"/>
</dbReference>
<dbReference type="Gene3D" id="2.40.128.110">
    <property type="entry name" value="Lipid/polyisoprenoid-binding, YceI-like"/>
    <property type="match status" value="1"/>
</dbReference>
<feature type="chain" id="PRO_5022747754" evidence="1">
    <location>
        <begin position="25"/>
        <end position="188"/>
    </location>
</feature>
<dbReference type="SUPFAM" id="SSF101874">
    <property type="entry name" value="YceI-like"/>
    <property type="match status" value="1"/>
</dbReference>
<organism evidence="3 4">
    <name type="scientific">Acetobacter vaccinii</name>
    <dbReference type="NCBI Taxonomy" id="2592655"/>
    <lineage>
        <taxon>Bacteria</taxon>
        <taxon>Pseudomonadati</taxon>
        <taxon>Pseudomonadota</taxon>
        <taxon>Alphaproteobacteria</taxon>
        <taxon>Acetobacterales</taxon>
        <taxon>Acetobacteraceae</taxon>
        <taxon>Acetobacter</taxon>
    </lineage>
</organism>
<sequence length="188" mass="19604">MTVLNRFLPVATVAGLLLSTPTFAADWTLASGNGTLGFSGTQTGKAFEGHFGKYNGTISFDPAHPEAGHAKIIIDMASATTGDSQRDGALPGHDWFDVKAFPEAVFEVKSFKAKGGNAYDADGTLTIKGMSQPVSLPLTIDISGSTLQAKGHLQLVRSAFNVGVGPWATGQWVALEVGVDVNVTAHSD</sequence>
<accession>A0A5C1YPC6</accession>
<feature type="signal peptide" evidence="1">
    <location>
        <begin position="1"/>
        <end position="24"/>
    </location>
</feature>
<feature type="domain" description="Lipid/polyisoprenoid-binding YceI-like" evidence="2">
    <location>
        <begin position="26"/>
        <end position="186"/>
    </location>
</feature>
<dbReference type="OrthoDB" id="1247465at2"/>
<dbReference type="InterPro" id="IPR007372">
    <property type="entry name" value="Lipid/polyisoprenoid-bd_YceI"/>
</dbReference>
<protein>
    <submittedName>
        <fullName evidence="3">YceI family protein</fullName>
    </submittedName>
</protein>
<dbReference type="Pfam" id="PF04264">
    <property type="entry name" value="YceI"/>
    <property type="match status" value="1"/>
</dbReference>
<keyword evidence="4" id="KW-1185">Reference proteome</keyword>
<reference evidence="3 4" key="1">
    <citation type="submission" date="2019-09" db="EMBL/GenBank/DDBJ databases">
        <title>Genome sequencing of strain KACC 21233.</title>
        <authorList>
            <person name="Heo J."/>
            <person name="Kim S.-J."/>
            <person name="Kim J.-S."/>
            <person name="Hong S.-B."/>
            <person name="Kwon S.-W."/>
        </authorList>
    </citation>
    <scope>NUCLEOTIDE SEQUENCE [LARGE SCALE GENOMIC DNA]</scope>
    <source>
        <strain evidence="3 4">KACC 21233</strain>
    </source>
</reference>
<dbReference type="RefSeq" id="WP_149279837.1">
    <property type="nucleotide sequence ID" value="NZ_CP043506.1"/>
</dbReference>
<name>A0A5C1YPC6_9PROT</name>
<evidence type="ECO:0000259" key="2">
    <source>
        <dbReference type="SMART" id="SM00867"/>
    </source>
</evidence>
<dbReference type="InterPro" id="IPR036761">
    <property type="entry name" value="TTHA0802/YceI-like_sf"/>
</dbReference>
<keyword evidence="1" id="KW-0732">Signal</keyword>
<dbReference type="SMART" id="SM00867">
    <property type="entry name" value="YceI"/>
    <property type="match status" value="1"/>
</dbReference>
<dbReference type="EMBL" id="CP043506">
    <property type="protein sequence ID" value="QEO18174.1"/>
    <property type="molecule type" value="Genomic_DNA"/>
</dbReference>
<gene>
    <name evidence="3" type="ORF">FLP30_10915</name>
</gene>
<dbReference type="AlphaFoldDB" id="A0A5C1YPC6"/>
<dbReference type="KEGG" id="acek:FLP30_10915"/>
<evidence type="ECO:0000313" key="3">
    <source>
        <dbReference type="EMBL" id="QEO18174.1"/>
    </source>
</evidence>
<evidence type="ECO:0000313" key="4">
    <source>
        <dbReference type="Proteomes" id="UP000324536"/>
    </source>
</evidence>
<evidence type="ECO:0000256" key="1">
    <source>
        <dbReference type="SAM" id="SignalP"/>
    </source>
</evidence>